<dbReference type="STRING" id="42256.RradSPS_2122"/>
<gene>
    <name evidence="6" type="ORF">RradSPS_2122</name>
    <name evidence="7" type="ORF">SIL72_12335</name>
</gene>
<feature type="region of interest" description="Disordered" evidence="4">
    <location>
        <begin position="1"/>
        <end position="27"/>
    </location>
</feature>
<reference evidence="7" key="2">
    <citation type="submission" date="2023-11" db="EMBL/GenBank/DDBJ databases">
        <title>MicrobeMod: A computational toolkit for identifying prokaryotic methylation and restriction-modification with nanopore sequencing.</title>
        <authorList>
            <person name="Crits-Christoph A."/>
            <person name="Kang S.C."/>
            <person name="Lee H."/>
            <person name="Ostrov N."/>
        </authorList>
    </citation>
    <scope>NUCLEOTIDE SEQUENCE</scope>
    <source>
        <strain evidence="7">ATCC 51242</strain>
    </source>
</reference>
<reference evidence="6 8" key="1">
    <citation type="submission" date="2014-03" db="EMBL/GenBank/DDBJ databases">
        <title>Complete genome sequence of the Radio-Resistant Rubrobacter radiotolerans RSPS-4.</title>
        <authorList>
            <person name="Egas C.C."/>
            <person name="Barroso C.C."/>
            <person name="Froufe H.J.C."/>
            <person name="Pacheco J.J."/>
            <person name="Albuquerque L.L."/>
            <person name="da Costa M.M.S."/>
        </authorList>
    </citation>
    <scope>NUCLEOTIDE SEQUENCE [LARGE SCALE GENOMIC DNA]</scope>
    <source>
        <strain evidence="6 8">RSPS-4</strain>
    </source>
</reference>
<dbReference type="eggNOG" id="COG1985">
    <property type="taxonomic scope" value="Bacteria"/>
</dbReference>
<dbReference type="InterPro" id="IPR011549">
    <property type="entry name" value="RibD_C"/>
</dbReference>
<dbReference type="Proteomes" id="UP001281130">
    <property type="component" value="Unassembled WGS sequence"/>
</dbReference>
<accession>A0A023X5X7</accession>
<dbReference type="PANTHER" id="PTHR38011">
    <property type="entry name" value="DIHYDROFOLATE REDUCTASE FAMILY PROTEIN (AFU_ORTHOLOGUE AFUA_8G06820)"/>
    <property type="match status" value="1"/>
</dbReference>
<evidence type="ECO:0000256" key="4">
    <source>
        <dbReference type="SAM" id="MobiDB-lite"/>
    </source>
</evidence>
<dbReference type="OrthoDB" id="9800865at2"/>
<dbReference type="Pfam" id="PF01872">
    <property type="entry name" value="RibD_C"/>
    <property type="match status" value="1"/>
</dbReference>
<keyword evidence="3" id="KW-0560">Oxidoreductase</keyword>
<dbReference type="NCBIfam" id="TIGR00227">
    <property type="entry name" value="ribD_Cterm"/>
    <property type="match status" value="1"/>
</dbReference>
<dbReference type="InterPro" id="IPR050765">
    <property type="entry name" value="Riboflavin_Biosynth_HTPR"/>
</dbReference>
<dbReference type="Proteomes" id="UP000025229">
    <property type="component" value="Chromosome"/>
</dbReference>
<comment type="pathway">
    <text evidence="1">Cofactor biosynthesis; riboflavin biosynthesis.</text>
</comment>
<evidence type="ECO:0000259" key="5">
    <source>
        <dbReference type="Pfam" id="PF01872"/>
    </source>
</evidence>
<evidence type="ECO:0000313" key="6">
    <source>
        <dbReference type="EMBL" id="AHY47405.1"/>
    </source>
</evidence>
<protein>
    <submittedName>
        <fullName evidence="7">RibD family protein</fullName>
    </submittedName>
    <submittedName>
        <fullName evidence="6">Riboflavin-specific deaminase C-terminal domain</fullName>
    </submittedName>
</protein>
<dbReference type="RefSeq" id="WP_084263916.1">
    <property type="nucleotide sequence ID" value="NZ_CP007514.1"/>
</dbReference>
<dbReference type="UniPathway" id="UPA00275"/>
<dbReference type="AlphaFoldDB" id="A0A023X5X7"/>
<proteinExistence type="predicted"/>
<dbReference type="PATRIC" id="fig|42256.3.peg.2161"/>
<dbReference type="EMBL" id="CP007514">
    <property type="protein sequence ID" value="AHY47405.1"/>
    <property type="molecule type" value="Genomic_DNA"/>
</dbReference>
<feature type="domain" description="Bacterial bifunctional deaminase-reductase C-terminal" evidence="5">
    <location>
        <begin position="25"/>
        <end position="234"/>
    </location>
</feature>
<evidence type="ECO:0000256" key="2">
    <source>
        <dbReference type="ARBA" id="ARBA00022857"/>
    </source>
</evidence>
<name>A0A023X5X7_RUBRA</name>
<evidence type="ECO:0000313" key="8">
    <source>
        <dbReference type="Proteomes" id="UP000025229"/>
    </source>
</evidence>
<dbReference type="KEGG" id="rrd:RradSPS_2122"/>
<organism evidence="6 8">
    <name type="scientific">Rubrobacter radiotolerans</name>
    <name type="common">Arthrobacter radiotolerans</name>
    <dbReference type="NCBI Taxonomy" id="42256"/>
    <lineage>
        <taxon>Bacteria</taxon>
        <taxon>Bacillati</taxon>
        <taxon>Actinomycetota</taxon>
        <taxon>Rubrobacteria</taxon>
        <taxon>Rubrobacterales</taxon>
        <taxon>Rubrobacteraceae</taxon>
        <taxon>Rubrobacter</taxon>
    </lineage>
</organism>
<evidence type="ECO:0000256" key="3">
    <source>
        <dbReference type="ARBA" id="ARBA00023002"/>
    </source>
</evidence>
<dbReference type="GO" id="GO:0009231">
    <property type="term" value="P:riboflavin biosynthetic process"/>
    <property type="evidence" value="ECO:0007669"/>
    <property type="project" value="UniProtKB-UniPathway"/>
</dbReference>
<dbReference type="InterPro" id="IPR002734">
    <property type="entry name" value="RibDG_C"/>
</dbReference>
<keyword evidence="2" id="KW-0521">NADP</keyword>
<dbReference type="GO" id="GO:0050661">
    <property type="term" value="F:NADP binding"/>
    <property type="evidence" value="ECO:0007669"/>
    <property type="project" value="InterPro"/>
</dbReference>
<evidence type="ECO:0000256" key="1">
    <source>
        <dbReference type="ARBA" id="ARBA00005104"/>
    </source>
</evidence>
<dbReference type="EMBL" id="JAWXXX010000001">
    <property type="protein sequence ID" value="MDX5894808.1"/>
    <property type="molecule type" value="Genomic_DNA"/>
</dbReference>
<dbReference type="Gene3D" id="3.40.430.10">
    <property type="entry name" value="Dihydrofolate Reductase, subunit A"/>
    <property type="match status" value="1"/>
</dbReference>
<dbReference type="PANTHER" id="PTHR38011:SF7">
    <property type="entry name" value="2,5-DIAMINO-6-RIBOSYLAMINO-4(3H)-PYRIMIDINONE 5'-PHOSPHATE REDUCTASE"/>
    <property type="match status" value="1"/>
</dbReference>
<dbReference type="InterPro" id="IPR024072">
    <property type="entry name" value="DHFR-like_dom_sf"/>
</dbReference>
<dbReference type="SUPFAM" id="SSF53597">
    <property type="entry name" value="Dihydrofolate reductase-like"/>
    <property type="match status" value="1"/>
</dbReference>
<dbReference type="HOGENOM" id="CLU_036590_4_0_11"/>
<evidence type="ECO:0000313" key="7">
    <source>
        <dbReference type="EMBL" id="MDX5894808.1"/>
    </source>
</evidence>
<sequence length="246" mass="26222">MKESAGPRTKGPKPRRSSRAAPSRPSVTVSYAQTLDGRIATVGGSSQWISSPDSLRFAHEMRARHDAVLIGAGTACRDNPRLTVRNVPGDDPLRVIVDSTLRTPPDSAVFADGAAAGTVVLATGRAPEERRKRLRDLGVRVFEVPADGDGRVDLAPALARLLELEVATVMVEGGACLITSLLKGRLADRLAVCIAPKILGCGIEAVGELGIRDLDRSVALSDVSFERYGPDLILCGDLRYCDDREV</sequence>
<keyword evidence="8" id="KW-1185">Reference proteome</keyword>
<dbReference type="GO" id="GO:0008703">
    <property type="term" value="F:5-amino-6-(5-phosphoribosylamino)uracil reductase activity"/>
    <property type="evidence" value="ECO:0007669"/>
    <property type="project" value="InterPro"/>
</dbReference>